<dbReference type="InterPro" id="IPR011009">
    <property type="entry name" value="Kinase-like_dom_sf"/>
</dbReference>
<feature type="domain" description="Protein kinase" evidence="2">
    <location>
        <begin position="73"/>
        <end position="188"/>
    </location>
</feature>
<dbReference type="Proteomes" id="UP000324800">
    <property type="component" value="Unassembled WGS sequence"/>
</dbReference>
<feature type="non-terminal residue" evidence="3">
    <location>
        <position position="188"/>
    </location>
</feature>
<sequence>MAISNCSALTAGGIFCDAFDSIATFSNVTFGDCQSSIGNGGGMYCNLPKNTNQLEKKQEIIINVEEILRQLQILPIRPLGFGSFGIVYLVYDLEYGIVAAKISIKNKTIQREWEAAVNIHKKIQSCPFILKYLKQLDADKISILLMEYASLKTLDIIVKYPQIPLPISTIRALMKQILEGMKVFHGAR</sequence>
<dbReference type="EMBL" id="SNRW01020652">
    <property type="protein sequence ID" value="KAA6365256.1"/>
    <property type="molecule type" value="Genomic_DNA"/>
</dbReference>
<dbReference type="GO" id="GO:0004674">
    <property type="term" value="F:protein serine/threonine kinase activity"/>
    <property type="evidence" value="ECO:0007669"/>
    <property type="project" value="TreeGrafter"/>
</dbReference>
<dbReference type="Pfam" id="PF00069">
    <property type="entry name" value="Pkinase"/>
    <property type="match status" value="1"/>
</dbReference>
<evidence type="ECO:0000313" key="4">
    <source>
        <dbReference type="Proteomes" id="UP000324800"/>
    </source>
</evidence>
<dbReference type="PANTHER" id="PTHR24361">
    <property type="entry name" value="MITOGEN-ACTIVATED KINASE KINASE KINASE"/>
    <property type="match status" value="1"/>
</dbReference>
<keyword evidence="1" id="KW-0067">ATP-binding</keyword>
<evidence type="ECO:0000256" key="1">
    <source>
        <dbReference type="PROSITE-ProRule" id="PRU10141"/>
    </source>
</evidence>
<protein>
    <recommendedName>
        <fullName evidence="2">Protein kinase domain-containing protein</fullName>
    </recommendedName>
</protein>
<keyword evidence="1" id="KW-0547">Nucleotide-binding</keyword>
<evidence type="ECO:0000313" key="3">
    <source>
        <dbReference type="EMBL" id="KAA6365256.1"/>
    </source>
</evidence>
<reference evidence="3 4" key="1">
    <citation type="submission" date="2019-03" db="EMBL/GenBank/DDBJ databases">
        <title>Single cell metagenomics reveals metabolic interactions within the superorganism composed of flagellate Streblomastix strix and complex community of Bacteroidetes bacteria on its surface.</title>
        <authorList>
            <person name="Treitli S.C."/>
            <person name="Kolisko M."/>
            <person name="Husnik F."/>
            <person name="Keeling P."/>
            <person name="Hampl V."/>
        </authorList>
    </citation>
    <scope>NUCLEOTIDE SEQUENCE [LARGE SCALE GENOMIC DNA]</scope>
    <source>
        <strain evidence="3">ST1C</strain>
    </source>
</reference>
<dbReference type="GO" id="GO:0005737">
    <property type="term" value="C:cytoplasm"/>
    <property type="evidence" value="ECO:0007669"/>
    <property type="project" value="TreeGrafter"/>
</dbReference>
<proteinExistence type="predicted"/>
<accession>A0A5J4U363</accession>
<dbReference type="InterPro" id="IPR000719">
    <property type="entry name" value="Prot_kinase_dom"/>
</dbReference>
<organism evidence="3 4">
    <name type="scientific">Streblomastix strix</name>
    <dbReference type="NCBI Taxonomy" id="222440"/>
    <lineage>
        <taxon>Eukaryota</taxon>
        <taxon>Metamonada</taxon>
        <taxon>Preaxostyla</taxon>
        <taxon>Oxymonadida</taxon>
        <taxon>Streblomastigidae</taxon>
        <taxon>Streblomastix</taxon>
    </lineage>
</organism>
<dbReference type="Gene3D" id="1.10.510.10">
    <property type="entry name" value="Transferase(Phosphotransferase) domain 1"/>
    <property type="match status" value="1"/>
</dbReference>
<gene>
    <name evidence="3" type="ORF">EZS28_039217</name>
</gene>
<name>A0A5J4U363_9EUKA</name>
<comment type="caution">
    <text evidence="3">The sequence shown here is derived from an EMBL/GenBank/DDBJ whole genome shotgun (WGS) entry which is preliminary data.</text>
</comment>
<dbReference type="AlphaFoldDB" id="A0A5J4U363"/>
<dbReference type="InterPro" id="IPR053235">
    <property type="entry name" value="Ser_Thr_kinase"/>
</dbReference>
<dbReference type="InterPro" id="IPR017441">
    <property type="entry name" value="Protein_kinase_ATP_BS"/>
</dbReference>
<dbReference type="SUPFAM" id="SSF56112">
    <property type="entry name" value="Protein kinase-like (PK-like)"/>
    <property type="match status" value="1"/>
</dbReference>
<dbReference type="GO" id="GO:0005524">
    <property type="term" value="F:ATP binding"/>
    <property type="evidence" value="ECO:0007669"/>
    <property type="project" value="UniProtKB-UniRule"/>
</dbReference>
<feature type="binding site" evidence="1">
    <location>
        <position position="101"/>
    </location>
    <ligand>
        <name>ATP</name>
        <dbReference type="ChEBI" id="CHEBI:30616"/>
    </ligand>
</feature>
<dbReference type="PROSITE" id="PS50011">
    <property type="entry name" value="PROTEIN_KINASE_DOM"/>
    <property type="match status" value="1"/>
</dbReference>
<evidence type="ECO:0000259" key="2">
    <source>
        <dbReference type="PROSITE" id="PS50011"/>
    </source>
</evidence>
<dbReference type="PROSITE" id="PS00107">
    <property type="entry name" value="PROTEIN_KINASE_ATP"/>
    <property type="match status" value="1"/>
</dbReference>